<evidence type="ECO:0000313" key="3">
    <source>
        <dbReference type="Proteomes" id="UP000824469"/>
    </source>
</evidence>
<organism evidence="2 3">
    <name type="scientific">Taxus chinensis</name>
    <name type="common">Chinese yew</name>
    <name type="synonym">Taxus wallichiana var. chinensis</name>
    <dbReference type="NCBI Taxonomy" id="29808"/>
    <lineage>
        <taxon>Eukaryota</taxon>
        <taxon>Viridiplantae</taxon>
        <taxon>Streptophyta</taxon>
        <taxon>Embryophyta</taxon>
        <taxon>Tracheophyta</taxon>
        <taxon>Spermatophyta</taxon>
        <taxon>Pinopsida</taxon>
        <taxon>Pinidae</taxon>
        <taxon>Conifers II</taxon>
        <taxon>Cupressales</taxon>
        <taxon>Taxaceae</taxon>
        <taxon>Taxus</taxon>
    </lineage>
</organism>
<dbReference type="AlphaFoldDB" id="A0AA38C4H3"/>
<comment type="caution">
    <text evidence="2">The sequence shown here is derived from an EMBL/GenBank/DDBJ whole genome shotgun (WGS) entry which is preliminary data.</text>
</comment>
<protein>
    <submittedName>
        <fullName evidence="2">Uncharacterized protein</fullName>
    </submittedName>
</protein>
<accession>A0AA38C4H3</accession>
<proteinExistence type="predicted"/>
<name>A0AA38C4H3_TAXCH</name>
<dbReference type="Proteomes" id="UP000824469">
    <property type="component" value="Unassembled WGS sequence"/>
</dbReference>
<sequence length="505" mass="58744">RMAPKKPVSTPKKGKGKGKGKQQETDTCTNEEWYAEMQYPDGVLLGKEWESHLRNMSVNDYNHQTSTIEKEMALELVHPTNKRTPEGFPIYNDDVKVKLEKAGLLQLFEFPYFGKPERLYQWLMSRVHEDYFHFAGHKMHITPQLISHFTGLIYEGEGLEDDLTDKEVIKETIAAYAYKKGSRYYDVTDIKDPVMKMATHLVSKLNGQERWTQVNKPWLNVCRKISEGTIYNLSAFIADEIVSCAKEGDRILFGNVLLTIMFSEIRVPDASDKFVWEYPAEDPSPTKRFEKYACDTMTTMHKAHLEKWYTHLRNAFGVEWRIPKQLPAATRGEAEFAVYQHFYLGRFKLSDETWSPWCKLPFSFIAQYFQAGVNRFRESKKFKLDLGNLDQDHREMHKGLVYPNKCMYVEWYMSHEVQMTRPMTLPIAEGSTARVYIHIRPKSEKGTYLENEVSIPQDPTGRKRPTPKWEEKEPEKKIPSVVETQAIGSPGTSTRTSMYVQEEAH</sequence>
<dbReference type="EMBL" id="JAHRHJ020002797">
    <property type="protein sequence ID" value="KAH9292603.1"/>
    <property type="molecule type" value="Genomic_DNA"/>
</dbReference>
<feature type="region of interest" description="Disordered" evidence="1">
    <location>
        <begin position="448"/>
        <end position="505"/>
    </location>
</feature>
<evidence type="ECO:0000256" key="1">
    <source>
        <dbReference type="SAM" id="MobiDB-lite"/>
    </source>
</evidence>
<feature type="region of interest" description="Disordered" evidence="1">
    <location>
        <begin position="1"/>
        <end position="27"/>
    </location>
</feature>
<keyword evidence="3" id="KW-1185">Reference proteome</keyword>
<evidence type="ECO:0000313" key="2">
    <source>
        <dbReference type="EMBL" id="KAH9292603.1"/>
    </source>
</evidence>
<reference evidence="2 3" key="1">
    <citation type="journal article" date="2021" name="Nat. Plants">
        <title>The Taxus genome provides insights into paclitaxel biosynthesis.</title>
        <authorList>
            <person name="Xiong X."/>
            <person name="Gou J."/>
            <person name="Liao Q."/>
            <person name="Li Y."/>
            <person name="Zhou Q."/>
            <person name="Bi G."/>
            <person name="Li C."/>
            <person name="Du R."/>
            <person name="Wang X."/>
            <person name="Sun T."/>
            <person name="Guo L."/>
            <person name="Liang H."/>
            <person name="Lu P."/>
            <person name="Wu Y."/>
            <person name="Zhang Z."/>
            <person name="Ro D.K."/>
            <person name="Shang Y."/>
            <person name="Huang S."/>
            <person name="Yan J."/>
        </authorList>
    </citation>
    <scope>NUCLEOTIDE SEQUENCE [LARGE SCALE GENOMIC DNA]</scope>
    <source>
        <strain evidence="2">Ta-2019</strain>
    </source>
</reference>
<feature type="compositionally biased region" description="Basic and acidic residues" evidence="1">
    <location>
        <begin position="467"/>
        <end position="478"/>
    </location>
</feature>
<gene>
    <name evidence="2" type="ORF">KI387_042212</name>
</gene>
<feature type="non-terminal residue" evidence="2">
    <location>
        <position position="1"/>
    </location>
</feature>
<feature type="non-terminal residue" evidence="2">
    <location>
        <position position="505"/>
    </location>
</feature>
<feature type="compositionally biased region" description="Polar residues" evidence="1">
    <location>
        <begin position="482"/>
        <end position="499"/>
    </location>
</feature>